<organism evidence="1 2">
    <name type="scientific">Euplotes crassus</name>
    <dbReference type="NCBI Taxonomy" id="5936"/>
    <lineage>
        <taxon>Eukaryota</taxon>
        <taxon>Sar</taxon>
        <taxon>Alveolata</taxon>
        <taxon>Ciliophora</taxon>
        <taxon>Intramacronucleata</taxon>
        <taxon>Spirotrichea</taxon>
        <taxon>Hypotrichia</taxon>
        <taxon>Euplotida</taxon>
        <taxon>Euplotidae</taxon>
        <taxon>Moneuplotes</taxon>
    </lineage>
</organism>
<keyword evidence="2" id="KW-1185">Reference proteome</keyword>
<dbReference type="Proteomes" id="UP001295684">
    <property type="component" value="Unassembled WGS sequence"/>
</dbReference>
<dbReference type="AlphaFoldDB" id="A0AAD1UFM7"/>
<sequence>MKPRYCRFRHGGVQRVRRGVRRVCRGVRIQAIYFYLREPSQAILKITPWGEAQVLLGKMLTNRKEKKDCSLTPRKLAILSCTVCRRREFWRRQICESCCGDRCAKSRCNCNCQCARIR</sequence>
<comment type="caution">
    <text evidence="1">The sequence shown here is derived from an EMBL/GenBank/DDBJ whole genome shotgun (WGS) entry which is preliminary data.</text>
</comment>
<reference evidence="1" key="1">
    <citation type="submission" date="2023-07" db="EMBL/GenBank/DDBJ databases">
        <authorList>
            <consortium name="AG Swart"/>
            <person name="Singh M."/>
            <person name="Singh A."/>
            <person name="Seah K."/>
            <person name="Emmerich C."/>
        </authorList>
    </citation>
    <scope>NUCLEOTIDE SEQUENCE</scope>
    <source>
        <strain evidence="1">DP1</strain>
    </source>
</reference>
<accession>A0AAD1UFM7</accession>
<name>A0AAD1UFM7_EUPCR</name>
<protein>
    <submittedName>
        <fullName evidence="1">Uncharacterized protein</fullName>
    </submittedName>
</protein>
<proteinExistence type="predicted"/>
<dbReference type="EMBL" id="CAMPGE010009600">
    <property type="protein sequence ID" value="CAI2368466.1"/>
    <property type="molecule type" value="Genomic_DNA"/>
</dbReference>
<evidence type="ECO:0000313" key="1">
    <source>
        <dbReference type="EMBL" id="CAI2368466.1"/>
    </source>
</evidence>
<gene>
    <name evidence="1" type="ORF">ECRASSUSDP1_LOCUS9759</name>
</gene>
<evidence type="ECO:0000313" key="2">
    <source>
        <dbReference type="Proteomes" id="UP001295684"/>
    </source>
</evidence>